<dbReference type="EMBL" id="UINC01165460">
    <property type="protein sequence ID" value="SVD66863.1"/>
    <property type="molecule type" value="Genomic_DNA"/>
</dbReference>
<dbReference type="InterPro" id="IPR050300">
    <property type="entry name" value="GDXG_lipolytic_enzyme"/>
</dbReference>
<dbReference type="Pfam" id="PF20434">
    <property type="entry name" value="BD-FAE"/>
    <property type="match status" value="1"/>
</dbReference>
<dbReference type="InterPro" id="IPR029058">
    <property type="entry name" value="AB_hydrolase_fold"/>
</dbReference>
<keyword evidence="1" id="KW-0378">Hydrolase</keyword>
<dbReference type="AlphaFoldDB" id="A0A382X7D0"/>
<reference evidence="3" key="1">
    <citation type="submission" date="2018-05" db="EMBL/GenBank/DDBJ databases">
        <authorList>
            <person name="Lanie J.A."/>
            <person name="Ng W.-L."/>
            <person name="Kazmierczak K.M."/>
            <person name="Andrzejewski T.M."/>
            <person name="Davidsen T.M."/>
            <person name="Wayne K.J."/>
            <person name="Tettelin H."/>
            <person name="Glass J.I."/>
            <person name="Rusch D."/>
            <person name="Podicherti R."/>
            <person name="Tsui H.-C.T."/>
            <person name="Winkler M.E."/>
        </authorList>
    </citation>
    <scope>NUCLEOTIDE SEQUENCE</scope>
</reference>
<gene>
    <name evidence="3" type="ORF">METZ01_LOCUS419717</name>
</gene>
<proteinExistence type="predicted"/>
<sequence length="209" mass="22851">MNETNKDKKIVYMGYTAEDLATQLDVEKTINDLPAYQQENAEMSNNVATRLHCFRDIQYGHDDPQKLDIFPAIANNAPILVDIHGGGWRGGSKNMRSFPASSVTKAGIMWVPIDYGLAPNYSIHQMIDHVRSAIVWLYLNGSGYGGDPSRLYVSGNSAGGHLTGCILMSDWHKIFGVPADIVKGACVISGVYDLQALVHAGYGYNNELG</sequence>
<dbReference type="GO" id="GO:0016787">
    <property type="term" value="F:hydrolase activity"/>
    <property type="evidence" value="ECO:0007669"/>
    <property type="project" value="UniProtKB-KW"/>
</dbReference>
<feature type="domain" description="BD-FAE-like" evidence="2">
    <location>
        <begin position="74"/>
        <end position="164"/>
    </location>
</feature>
<accession>A0A382X7D0</accession>
<dbReference type="Gene3D" id="3.40.50.1820">
    <property type="entry name" value="alpha/beta hydrolase"/>
    <property type="match status" value="1"/>
</dbReference>
<dbReference type="SUPFAM" id="SSF53474">
    <property type="entry name" value="alpha/beta-Hydrolases"/>
    <property type="match status" value="1"/>
</dbReference>
<protein>
    <recommendedName>
        <fullName evidence="2">BD-FAE-like domain-containing protein</fullName>
    </recommendedName>
</protein>
<organism evidence="3">
    <name type="scientific">marine metagenome</name>
    <dbReference type="NCBI Taxonomy" id="408172"/>
    <lineage>
        <taxon>unclassified sequences</taxon>
        <taxon>metagenomes</taxon>
        <taxon>ecological metagenomes</taxon>
    </lineage>
</organism>
<name>A0A382X7D0_9ZZZZ</name>
<dbReference type="PANTHER" id="PTHR48081">
    <property type="entry name" value="AB HYDROLASE SUPERFAMILY PROTEIN C4A8.06C"/>
    <property type="match status" value="1"/>
</dbReference>
<dbReference type="InterPro" id="IPR049492">
    <property type="entry name" value="BD-FAE-like_dom"/>
</dbReference>
<feature type="non-terminal residue" evidence="3">
    <location>
        <position position="209"/>
    </location>
</feature>
<evidence type="ECO:0000256" key="1">
    <source>
        <dbReference type="ARBA" id="ARBA00022801"/>
    </source>
</evidence>
<dbReference type="PANTHER" id="PTHR48081:SF33">
    <property type="entry name" value="KYNURENINE FORMAMIDASE"/>
    <property type="match status" value="1"/>
</dbReference>
<evidence type="ECO:0000313" key="3">
    <source>
        <dbReference type="EMBL" id="SVD66863.1"/>
    </source>
</evidence>
<evidence type="ECO:0000259" key="2">
    <source>
        <dbReference type="Pfam" id="PF20434"/>
    </source>
</evidence>